<accession>A0A1Y1ZU84</accession>
<evidence type="ECO:0000313" key="13">
    <source>
        <dbReference type="Proteomes" id="UP000193920"/>
    </source>
</evidence>
<dbReference type="Pfam" id="PF03721">
    <property type="entry name" value="UDPG_MGDP_dh_N"/>
    <property type="match status" value="1"/>
</dbReference>
<dbReference type="Gene3D" id="3.40.50.720">
    <property type="entry name" value="NAD(P)-binding Rossmann-like Domain"/>
    <property type="match status" value="2"/>
</dbReference>
<organism evidence="12 13">
    <name type="scientific">Neocallimastix californiae</name>
    <dbReference type="NCBI Taxonomy" id="1754190"/>
    <lineage>
        <taxon>Eukaryota</taxon>
        <taxon>Fungi</taxon>
        <taxon>Fungi incertae sedis</taxon>
        <taxon>Chytridiomycota</taxon>
        <taxon>Chytridiomycota incertae sedis</taxon>
        <taxon>Neocallimastigomycetes</taxon>
        <taxon>Neocallimastigales</taxon>
        <taxon>Neocallimastigaceae</taxon>
        <taxon>Neocallimastix</taxon>
    </lineage>
</organism>
<dbReference type="GO" id="GO:0051287">
    <property type="term" value="F:NAD binding"/>
    <property type="evidence" value="ECO:0007669"/>
    <property type="project" value="InterPro"/>
</dbReference>
<feature type="binding site" evidence="10">
    <location>
        <position position="207"/>
    </location>
    <ligand>
        <name>NAD(+)</name>
        <dbReference type="ChEBI" id="CHEBI:57540"/>
    </ligand>
</feature>
<feature type="binding site" evidence="10">
    <location>
        <begin position="318"/>
        <end position="321"/>
    </location>
    <ligand>
        <name>NAD(+)</name>
        <dbReference type="ChEBI" id="CHEBI:57540"/>
    </ligand>
</feature>
<dbReference type="PIRSF" id="PIRSF000124">
    <property type="entry name" value="UDPglc_GDPman_dh"/>
    <property type="match status" value="1"/>
</dbReference>
<dbReference type="FunFam" id="1.20.5.100:FF:000001">
    <property type="entry name" value="UDP-glucose 6-dehydrogenase"/>
    <property type="match status" value="1"/>
</dbReference>
<feature type="binding site" evidence="10">
    <location>
        <position position="68"/>
    </location>
    <ligand>
        <name>NAD(+)</name>
        <dbReference type="ChEBI" id="CHEBI:57540"/>
    </ligand>
</feature>
<evidence type="ECO:0000259" key="11">
    <source>
        <dbReference type="SMART" id="SM00984"/>
    </source>
</evidence>
<dbReference type="InterPro" id="IPR001732">
    <property type="entry name" value="UDP-Glc/GDP-Man_DH_N"/>
</dbReference>
<dbReference type="EC" id="1.1.1.22" evidence="3 8"/>
<evidence type="ECO:0000256" key="1">
    <source>
        <dbReference type="ARBA" id="ARBA00004701"/>
    </source>
</evidence>
<keyword evidence="13" id="KW-1185">Reference proteome</keyword>
<dbReference type="FunFam" id="3.40.50.720:FF:000032">
    <property type="entry name" value="UDP-glucose 6-dehydrogenase"/>
    <property type="match status" value="1"/>
</dbReference>
<dbReference type="Proteomes" id="UP000193920">
    <property type="component" value="Unassembled WGS sequence"/>
</dbReference>
<keyword evidence="5 8" id="KW-0560">Oxidoreductase</keyword>
<dbReference type="InterPro" id="IPR036291">
    <property type="entry name" value="NAD(P)-bd_dom_sf"/>
</dbReference>
<feature type="binding site" evidence="10">
    <location>
        <begin position="162"/>
        <end position="163"/>
    </location>
    <ligand>
        <name>NAD(+)</name>
        <dbReference type="ChEBI" id="CHEBI:57540"/>
    </ligand>
</feature>
<dbReference type="SUPFAM" id="SSF51735">
    <property type="entry name" value="NAD(P)-binding Rossmann-fold domains"/>
    <property type="match status" value="1"/>
</dbReference>
<evidence type="ECO:0000256" key="6">
    <source>
        <dbReference type="ARBA" id="ARBA00023027"/>
    </source>
</evidence>
<dbReference type="PIRSF" id="PIRSF500133">
    <property type="entry name" value="UDPglc_DH_euk"/>
    <property type="match status" value="1"/>
</dbReference>
<dbReference type="GO" id="GO:0006024">
    <property type="term" value="P:glycosaminoglycan biosynthetic process"/>
    <property type="evidence" value="ECO:0007669"/>
    <property type="project" value="TreeGrafter"/>
</dbReference>
<dbReference type="EMBL" id="MCOG01000357">
    <property type="protein sequence ID" value="ORY13780.1"/>
    <property type="molecule type" value="Genomic_DNA"/>
</dbReference>
<comment type="pathway">
    <text evidence="1">Nucleotide-sugar biosynthesis; UDP-alpha-D-glucuronate biosynthesis; UDP-alpha-D-glucuronate from UDP-alpha-D-glucose: step 1/1.</text>
</comment>
<dbReference type="InterPro" id="IPR017476">
    <property type="entry name" value="UDP-Glc/GDP-Man"/>
</dbReference>
<evidence type="ECO:0000256" key="8">
    <source>
        <dbReference type="PIRNR" id="PIRNR000124"/>
    </source>
</evidence>
<dbReference type="Pfam" id="PF03720">
    <property type="entry name" value="UDPG_MGDP_dh_C"/>
    <property type="match status" value="1"/>
</dbReference>
<dbReference type="SUPFAM" id="SSF52413">
    <property type="entry name" value="UDP-glucose/GDP-mannose dehydrogenase C-terminal domain"/>
    <property type="match status" value="1"/>
</dbReference>
<dbReference type="GO" id="GO:0006065">
    <property type="term" value="P:UDP-glucuronate biosynthetic process"/>
    <property type="evidence" value="ECO:0007669"/>
    <property type="project" value="UniProtKB-UniPathway"/>
</dbReference>
<feature type="domain" description="UDP-glucose/GDP-mannose dehydrogenase C-terminal" evidence="11">
    <location>
        <begin position="374"/>
        <end position="490"/>
    </location>
</feature>
<dbReference type="InterPro" id="IPR028356">
    <property type="entry name" value="UDPglc_DH_euk"/>
</dbReference>
<dbReference type="InterPro" id="IPR014026">
    <property type="entry name" value="UDP-Glc/GDP-Man_DH_dimer"/>
</dbReference>
<protein>
    <recommendedName>
        <fullName evidence="4 8">UDP-glucose 6-dehydrogenase</fullName>
        <ecNumber evidence="3 8">1.1.1.22</ecNumber>
    </recommendedName>
</protein>
<evidence type="ECO:0000256" key="9">
    <source>
        <dbReference type="PIRSR" id="PIRSR500133-1"/>
    </source>
</evidence>
<comment type="similarity">
    <text evidence="2 8">Belongs to the UDP-glucose/GDP-mannose dehydrogenase family.</text>
</comment>
<dbReference type="UniPathway" id="UPA00038">
    <property type="reaction ID" value="UER00491"/>
</dbReference>
<feature type="binding site" evidence="10">
    <location>
        <position position="388"/>
    </location>
    <ligand>
        <name>NAD(+)</name>
        <dbReference type="ChEBI" id="CHEBI:57540"/>
    </ligand>
</feature>
<feature type="binding site" evidence="10">
    <location>
        <begin position="41"/>
        <end position="46"/>
    </location>
    <ligand>
        <name>NAD(+)</name>
        <dbReference type="ChEBI" id="CHEBI:57540"/>
    </ligand>
</feature>
<dbReference type="OrthoDB" id="5059218at2759"/>
<dbReference type="NCBIfam" id="TIGR03026">
    <property type="entry name" value="NDP-sugDHase"/>
    <property type="match status" value="1"/>
</dbReference>
<dbReference type="AlphaFoldDB" id="A0A1Y1ZU84"/>
<evidence type="ECO:0000256" key="7">
    <source>
        <dbReference type="ARBA" id="ARBA00047473"/>
    </source>
</evidence>
<dbReference type="PANTHER" id="PTHR11374">
    <property type="entry name" value="UDP-GLUCOSE DEHYDROGENASE/UDP-MANNAC DEHYDROGENASE"/>
    <property type="match status" value="1"/>
</dbReference>
<dbReference type="GO" id="GO:0003979">
    <property type="term" value="F:UDP-glucose 6-dehydrogenase activity"/>
    <property type="evidence" value="ECO:0007669"/>
    <property type="project" value="UniProtKB-EC"/>
</dbReference>
<evidence type="ECO:0000256" key="2">
    <source>
        <dbReference type="ARBA" id="ARBA00006601"/>
    </source>
</evidence>
<dbReference type="SMART" id="SM00984">
    <property type="entry name" value="UDPG_MGDP_dh_C"/>
    <property type="match status" value="1"/>
</dbReference>
<dbReference type="InterPro" id="IPR008927">
    <property type="entry name" value="6-PGluconate_DH-like_C_sf"/>
</dbReference>
<dbReference type="InterPro" id="IPR014027">
    <property type="entry name" value="UDP-Glc/GDP-Man_DH_C"/>
</dbReference>
<reference evidence="12 13" key="1">
    <citation type="submission" date="2016-08" db="EMBL/GenBank/DDBJ databases">
        <title>A Parts List for Fungal Cellulosomes Revealed by Comparative Genomics.</title>
        <authorList>
            <consortium name="DOE Joint Genome Institute"/>
            <person name="Haitjema C.H."/>
            <person name="Gilmore S.P."/>
            <person name="Henske J.K."/>
            <person name="Solomon K.V."/>
            <person name="De Groot R."/>
            <person name="Kuo A."/>
            <person name="Mondo S.J."/>
            <person name="Salamov A.A."/>
            <person name="Labutti K."/>
            <person name="Zhao Z."/>
            <person name="Chiniquy J."/>
            <person name="Barry K."/>
            <person name="Brewer H.M."/>
            <person name="Purvine S.O."/>
            <person name="Wright A.T."/>
            <person name="Boxma B."/>
            <person name="Van Alen T."/>
            <person name="Hackstein J.H."/>
            <person name="Baker S.E."/>
            <person name="Grigoriev I.V."/>
            <person name="O'Malley M.A."/>
        </authorList>
    </citation>
    <scope>NUCLEOTIDE SEQUENCE [LARGE SCALE GENOMIC DNA]</scope>
    <source>
        <strain evidence="12 13">G1</strain>
    </source>
</reference>
<comment type="caution">
    <text evidence="12">The sequence shown here is derived from an EMBL/GenBank/DDBJ whole genome shotgun (WGS) entry which is preliminary data.</text>
</comment>
<dbReference type="Gene3D" id="1.20.5.100">
    <property type="entry name" value="Cytochrome c1, transmembrane anchor, C-terminal"/>
    <property type="match status" value="1"/>
</dbReference>
<keyword evidence="6 8" id="KW-0520">NAD</keyword>
<evidence type="ECO:0000256" key="3">
    <source>
        <dbReference type="ARBA" id="ARBA00012954"/>
    </source>
</evidence>
<evidence type="ECO:0000256" key="5">
    <source>
        <dbReference type="ARBA" id="ARBA00023002"/>
    </source>
</evidence>
<sequence length="509" mass="57714">MICDSFLINENKNENQIINNELNKFSFKKYLNRALNVCYIGAGYVGGTSSSVMAYKCPIDEVIVTVCDVDIEKINSWNSDNLPIYEPGLEEIVKDRREKNLFFTNDFDRAIYSADIIFISVGTPTKKRGIGAGQAAELSFIEKAVRKIANISRNSKIIVEKSTVPCKTAEHIRAILTANQIRNNNSNNTENASIHFEILSNPEFLSEGTAVNDILYPDRVLIGGLQTKEGIEAQNILSQLYSYWVPEEKIIKMGLWSAELSKLTANALLAQRISSINSLSALCEEIGSDIQEISYACGLDTRIGPKFLNASVGFGGSCFKKDVLNLVYLSNYYKLPEVAEYWNQIITMNEYRKSRFVKNIFKKLFNTISDKTITIFGFSFKKNTKDTRESPAITVVLSLLREGALIKIYDPKVSEKQIKNDIIENCDIQNYNDYISRIKVCSSCYEAADCSNAIVICTEWDEFTLVNYRRIYNFMLKPAFIFDGRLILNHKELKEIGFFVEAIGKKFDF</sequence>
<dbReference type="Pfam" id="PF00984">
    <property type="entry name" value="UDPG_MGDP_dh"/>
    <property type="match status" value="1"/>
</dbReference>
<dbReference type="STRING" id="1754190.A0A1Y1ZU84"/>
<dbReference type="InterPro" id="IPR036220">
    <property type="entry name" value="UDP-Glc/GDP-Man_DH_C_sf"/>
</dbReference>
<name>A0A1Y1ZU84_9FUNG</name>
<dbReference type="FunFam" id="3.40.50.720:FF:000114">
    <property type="entry name" value="UDP-glucose 6-dehydrogenase"/>
    <property type="match status" value="1"/>
</dbReference>
<feature type="active site" description="Nucleophile" evidence="9">
    <location>
        <position position="318"/>
    </location>
</feature>
<feature type="binding site" evidence="10">
    <location>
        <position position="73"/>
    </location>
    <ligand>
        <name>NAD(+)</name>
        <dbReference type="ChEBI" id="CHEBI:57540"/>
    </ligand>
</feature>
<gene>
    <name evidence="12" type="ORF">LY90DRAFT_437415</name>
</gene>
<comment type="catalytic activity">
    <reaction evidence="7 8">
        <text>UDP-alpha-D-glucose + 2 NAD(+) + H2O = UDP-alpha-D-glucuronate + 2 NADH + 3 H(+)</text>
        <dbReference type="Rhea" id="RHEA:23596"/>
        <dbReference type="ChEBI" id="CHEBI:15377"/>
        <dbReference type="ChEBI" id="CHEBI:15378"/>
        <dbReference type="ChEBI" id="CHEBI:57540"/>
        <dbReference type="ChEBI" id="CHEBI:57945"/>
        <dbReference type="ChEBI" id="CHEBI:58052"/>
        <dbReference type="ChEBI" id="CHEBI:58885"/>
        <dbReference type="EC" id="1.1.1.22"/>
    </reaction>
</comment>
<dbReference type="SUPFAM" id="SSF48179">
    <property type="entry name" value="6-phosphogluconate dehydrogenase C-terminal domain-like"/>
    <property type="match status" value="1"/>
</dbReference>
<evidence type="ECO:0000313" key="12">
    <source>
        <dbReference type="EMBL" id="ORY13780.1"/>
    </source>
</evidence>
<proteinExistence type="inferred from homology"/>
<dbReference type="GO" id="GO:0005634">
    <property type="term" value="C:nucleus"/>
    <property type="evidence" value="ECO:0007669"/>
    <property type="project" value="TreeGrafter"/>
</dbReference>
<evidence type="ECO:0000256" key="4">
    <source>
        <dbReference type="ARBA" id="ARBA00015132"/>
    </source>
</evidence>
<evidence type="ECO:0000256" key="10">
    <source>
        <dbReference type="PIRSR" id="PIRSR500133-3"/>
    </source>
</evidence>
<dbReference type="PANTHER" id="PTHR11374:SF3">
    <property type="entry name" value="UDP-GLUCOSE 6-DEHYDROGENASE"/>
    <property type="match status" value="1"/>
</dbReference>
<feature type="binding site" evidence="10">
    <location>
        <begin position="121"/>
        <end position="125"/>
    </location>
    <ligand>
        <name>NAD(+)</name>
        <dbReference type="ChEBI" id="CHEBI:57540"/>
    </ligand>
</feature>